<reference evidence="3 4" key="1">
    <citation type="submission" date="2014-06" db="EMBL/GenBank/DDBJ databases">
        <title>Draft genome sequence of an extremely salt tolerant bacteria Halomonas salina/CIFRI 1.</title>
        <authorList>
            <person name="Behera B.D."/>
            <person name="Meena D.K."/>
            <person name="Das P."/>
            <person name="Maharana J."/>
            <person name="Paria P."/>
            <person name="Sharma A.P."/>
            <person name="Shamsudheen K.V."/>
            <person name="Rijit J."/>
            <person name="Dixit V."/>
            <person name="Verma A."/>
            <person name="Scaria V."/>
            <person name="Sivasubbu S."/>
        </authorList>
    </citation>
    <scope>NUCLEOTIDE SEQUENCE [LARGE SCALE GENOMIC DNA]</scope>
    <source>
        <strain evidence="3 4">CIFRI 1</strain>
    </source>
</reference>
<dbReference type="SUPFAM" id="SSF51905">
    <property type="entry name" value="FAD/NAD(P)-binding domain"/>
    <property type="match status" value="1"/>
</dbReference>
<protein>
    <recommendedName>
        <fullName evidence="2">FAD/NAD(P)-binding domain-containing protein</fullName>
    </recommendedName>
</protein>
<feature type="region of interest" description="Disordered" evidence="1">
    <location>
        <begin position="1"/>
        <end position="21"/>
    </location>
</feature>
<dbReference type="InterPro" id="IPR023753">
    <property type="entry name" value="FAD/NAD-binding_dom"/>
</dbReference>
<evidence type="ECO:0000259" key="2">
    <source>
        <dbReference type="Pfam" id="PF07992"/>
    </source>
</evidence>
<dbReference type="Proteomes" id="UP000029721">
    <property type="component" value="Unassembled WGS sequence"/>
</dbReference>
<evidence type="ECO:0000313" key="3">
    <source>
        <dbReference type="EMBL" id="KGE78681.1"/>
    </source>
</evidence>
<name>A0ABR4WVC5_9GAMM</name>
<dbReference type="Gene3D" id="3.50.50.60">
    <property type="entry name" value="FAD/NAD(P)-binding domain"/>
    <property type="match status" value="1"/>
</dbReference>
<keyword evidence="4" id="KW-1185">Reference proteome</keyword>
<sequence>MTEAPVKEDDSVKEEASGMNRDATPVGEAIIVGGGMVGATLACLLGEAGVAVTLVDARPAPLDAEAVGRGRPERRVS</sequence>
<dbReference type="InterPro" id="IPR036188">
    <property type="entry name" value="FAD/NAD-bd_sf"/>
</dbReference>
<evidence type="ECO:0000313" key="4">
    <source>
        <dbReference type="Proteomes" id="UP000029721"/>
    </source>
</evidence>
<dbReference type="EMBL" id="JOKD01000014">
    <property type="protein sequence ID" value="KGE78681.1"/>
    <property type="molecule type" value="Genomic_DNA"/>
</dbReference>
<accession>A0ABR4WVC5</accession>
<feature type="non-terminal residue" evidence="3">
    <location>
        <position position="77"/>
    </location>
</feature>
<dbReference type="Pfam" id="PF07992">
    <property type="entry name" value="Pyr_redox_2"/>
    <property type="match status" value="1"/>
</dbReference>
<evidence type="ECO:0000256" key="1">
    <source>
        <dbReference type="SAM" id="MobiDB-lite"/>
    </source>
</evidence>
<organism evidence="3 4">
    <name type="scientific">Halomonas salina</name>
    <dbReference type="NCBI Taxonomy" id="42565"/>
    <lineage>
        <taxon>Bacteria</taxon>
        <taxon>Pseudomonadati</taxon>
        <taxon>Pseudomonadota</taxon>
        <taxon>Gammaproteobacteria</taxon>
        <taxon>Oceanospirillales</taxon>
        <taxon>Halomonadaceae</taxon>
        <taxon>Halomonas</taxon>
    </lineage>
</organism>
<feature type="compositionally biased region" description="Basic and acidic residues" evidence="1">
    <location>
        <begin position="1"/>
        <end position="16"/>
    </location>
</feature>
<feature type="domain" description="FAD/NAD(P)-binding" evidence="2">
    <location>
        <begin position="14"/>
        <end position="62"/>
    </location>
</feature>
<proteinExistence type="predicted"/>
<comment type="caution">
    <text evidence="3">The sequence shown here is derived from an EMBL/GenBank/DDBJ whole genome shotgun (WGS) entry which is preliminary data.</text>
</comment>
<dbReference type="RefSeq" id="WP_035594637.1">
    <property type="nucleotide sequence ID" value="NZ_JOKD01000014.1"/>
</dbReference>
<gene>
    <name evidence="3" type="ORF">FP66_02825</name>
</gene>